<comment type="caution">
    <text evidence="6">The sequence shown here is derived from an EMBL/GenBank/DDBJ whole genome shotgun (WGS) entry which is preliminary data.</text>
</comment>
<keyword evidence="4" id="KW-0723">Serine/threonine-protein kinase</keyword>
<dbReference type="GO" id="GO:0005524">
    <property type="term" value="F:ATP binding"/>
    <property type="evidence" value="ECO:0007669"/>
    <property type="project" value="UniProtKB-UniRule"/>
</dbReference>
<evidence type="ECO:0000313" key="7">
    <source>
        <dbReference type="Proteomes" id="UP000324222"/>
    </source>
</evidence>
<dbReference type="Pfam" id="PF00069">
    <property type="entry name" value="Pkinase"/>
    <property type="match status" value="1"/>
</dbReference>
<dbReference type="InterPro" id="IPR008271">
    <property type="entry name" value="Ser/Thr_kinase_AS"/>
</dbReference>
<dbReference type="GO" id="GO:0005634">
    <property type="term" value="C:nucleus"/>
    <property type="evidence" value="ECO:0007669"/>
    <property type="project" value="TreeGrafter"/>
</dbReference>
<evidence type="ECO:0000256" key="2">
    <source>
        <dbReference type="ARBA" id="ARBA00022840"/>
    </source>
</evidence>
<evidence type="ECO:0000313" key="6">
    <source>
        <dbReference type="EMBL" id="MPC79109.1"/>
    </source>
</evidence>
<protein>
    <submittedName>
        <fullName evidence="6">Protein kinase domain-containing protein ppk9</fullName>
    </submittedName>
</protein>
<dbReference type="PANTHER" id="PTHR44167">
    <property type="entry name" value="OVARIAN-SPECIFIC SERINE/THREONINE-PROTEIN KINASE LOK-RELATED"/>
    <property type="match status" value="1"/>
</dbReference>
<dbReference type="PANTHER" id="PTHR44167:SF24">
    <property type="entry name" value="SERINE_THREONINE-PROTEIN KINASE CHK2"/>
    <property type="match status" value="1"/>
</dbReference>
<dbReference type="OrthoDB" id="193931at2759"/>
<dbReference type="GO" id="GO:0005737">
    <property type="term" value="C:cytoplasm"/>
    <property type="evidence" value="ECO:0007669"/>
    <property type="project" value="TreeGrafter"/>
</dbReference>
<keyword evidence="2 3" id="KW-0067">ATP-binding</keyword>
<evidence type="ECO:0000256" key="4">
    <source>
        <dbReference type="RuleBase" id="RU000304"/>
    </source>
</evidence>
<dbReference type="InterPro" id="IPR011009">
    <property type="entry name" value="Kinase-like_dom_sf"/>
</dbReference>
<dbReference type="GO" id="GO:0044773">
    <property type="term" value="P:mitotic DNA damage checkpoint signaling"/>
    <property type="evidence" value="ECO:0007669"/>
    <property type="project" value="TreeGrafter"/>
</dbReference>
<gene>
    <name evidence="6" type="primary">ppk9</name>
    <name evidence="6" type="ORF">E2C01_073622</name>
</gene>
<dbReference type="PROSITE" id="PS00108">
    <property type="entry name" value="PROTEIN_KINASE_ST"/>
    <property type="match status" value="1"/>
</dbReference>
<dbReference type="GO" id="GO:0004674">
    <property type="term" value="F:protein serine/threonine kinase activity"/>
    <property type="evidence" value="ECO:0007669"/>
    <property type="project" value="UniProtKB-KW"/>
</dbReference>
<comment type="similarity">
    <text evidence="4">Belongs to the protein kinase superfamily.</text>
</comment>
<dbReference type="SUPFAM" id="SSF56112">
    <property type="entry name" value="Protein kinase-like (PK-like)"/>
    <property type="match status" value="1"/>
</dbReference>
<dbReference type="EMBL" id="VSRR010050268">
    <property type="protein sequence ID" value="MPC79109.1"/>
    <property type="molecule type" value="Genomic_DNA"/>
</dbReference>
<evidence type="ECO:0000256" key="1">
    <source>
        <dbReference type="ARBA" id="ARBA00022741"/>
    </source>
</evidence>
<dbReference type="InterPro" id="IPR017441">
    <property type="entry name" value="Protein_kinase_ATP_BS"/>
</dbReference>
<keyword evidence="7" id="KW-1185">Reference proteome</keyword>
<organism evidence="6 7">
    <name type="scientific">Portunus trituberculatus</name>
    <name type="common">Swimming crab</name>
    <name type="synonym">Neptunus trituberculatus</name>
    <dbReference type="NCBI Taxonomy" id="210409"/>
    <lineage>
        <taxon>Eukaryota</taxon>
        <taxon>Metazoa</taxon>
        <taxon>Ecdysozoa</taxon>
        <taxon>Arthropoda</taxon>
        <taxon>Crustacea</taxon>
        <taxon>Multicrustacea</taxon>
        <taxon>Malacostraca</taxon>
        <taxon>Eumalacostraca</taxon>
        <taxon>Eucarida</taxon>
        <taxon>Decapoda</taxon>
        <taxon>Pleocyemata</taxon>
        <taxon>Brachyura</taxon>
        <taxon>Eubrachyura</taxon>
        <taxon>Portunoidea</taxon>
        <taxon>Portunidae</taxon>
        <taxon>Portuninae</taxon>
        <taxon>Portunus</taxon>
    </lineage>
</organism>
<dbReference type="CDD" id="cd00180">
    <property type="entry name" value="PKc"/>
    <property type="match status" value="1"/>
</dbReference>
<dbReference type="Proteomes" id="UP000324222">
    <property type="component" value="Unassembled WGS sequence"/>
</dbReference>
<evidence type="ECO:0000256" key="3">
    <source>
        <dbReference type="PROSITE-ProRule" id="PRU10141"/>
    </source>
</evidence>
<sequence length="286" mass="33255">MKGFNPEEVEIVHDGKVWELSEVVGRGGFSYVYLATSSSSERRLACKVIHHHWFFLLPFANNMLRAELECASKLHHENIVDILQTYRFPKYTLLLMPLYELGSLQRYLRSRDANLDLTHARCIFRQMTNAVQYVHLKGVAHRDIKFENILVKGHFSNTHPHFIVALCDFGLSKKVHGLTGSIAGTMYSMAPEVMGGEYYDPYKADVWSLGVLLYILLLKKYQYWKIRYSDIWNHRQTNWKGLEVSSEVSHVLTTVLNICAVCRLTARDVWRLRWVQELHPTIPDTQ</sequence>
<accession>A0A5B7IB11</accession>
<dbReference type="SMART" id="SM00220">
    <property type="entry name" value="S_TKc"/>
    <property type="match status" value="1"/>
</dbReference>
<dbReference type="Gene3D" id="1.10.510.10">
    <property type="entry name" value="Transferase(Phosphotransferase) domain 1"/>
    <property type="match status" value="1"/>
</dbReference>
<name>A0A5B7IB11_PORTR</name>
<dbReference type="PROSITE" id="PS00107">
    <property type="entry name" value="PROTEIN_KINASE_ATP"/>
    <property type="match status" value="1"/>
</dbReference>
<dbReference type="InterPro" id="IPR000719">
    <property type="entry name" value="Prot_kinase_dom"/>
</dbReference>
<proteinExistence type="inferred from homology"/>
<reference evidence="6 7" key="1">
    <citation type="submission" date="2019-05" db="EMBL/GenBank/DDBJ databases">
        <title>Another draft genome of Portunus trituberculatus and its Hox gene families provides insights of decapod evolution.</title>
        <authorList>
            <person name="Jeong J.-H."/>
            <person name="Song I."/>
            <person name="Kim S."/>
            <person name="Choi T."/>
            <person name="Kim D."/>
            <person name="Ryu S."/>
            <person name="Kim W."/>
        </authorList>
    </citation>
    <scope>NUCLEOTIDE SEQUENCE [LARGE SCALE GENOMIC DNA]</scope>
    <source>
        <tissue evidence="6">Muscle</tissue>
    </source>
</reference>
<feature type="domain" description="Protein kinase" evidence="5">
    <location>
        <begin position="18"/>
        <end position="282"/>
    </location>
</feature>
<evidence type="ECO:0000259" key="5">
    <source>
        <dbReference type="PROSITE" id="PS50011"/>
    </source>
</evidence>
<dbReference type="PROSITE" id="PS50011">
    <property type="entry name" value="PROTEIN_KINASE_DOM"/>
    <property type="match status" value="1"/>
</dbReference>
<dbReference type="AlphaFoldDB" id="A0A5B7IB11"/>
<keyword evidence="1 3" id="KW-0547">Nucleotide-binding</keyword>
<keyword evidence="6" id="KW-0418">Kinase</keyword>
<feature type="binding site" evidence="3">
    <location>
        <position position="47"/>
    </location>
    <ligand>
        <name>ATP</name>
        <dbReference type="ChEBI" id="CHEBI:30616"/>
    </ligand>
</feature>
<keyword evidence="6" id="KW-0808">Transferase</keyword>